<dbReference type="AlphaFoldDB" id="A0A3S5FG25"/>
<feature type="compositionally biased region" description="Basic and acidic residues" evidence="1">
    <location>
        <begin position="40"/>
        <end position="51"/>
    </location>
</feature>
<feature type="region of interest" description="Disordered" evidence="1">
    <location>
        <begin position="35"/>
        <end position="58"/>
    </location>
</feature>
<dbReference type="EMBL" id="CAAALY010250024">
    <property type="protein sequence ID" value="VEL35516.1"/>
    <property type="molecule type" value="Genomic_DNA"/>
</dbReference>
<keyword evidence="3" id="KW-1185">Reference proteome</keyword>
<sequence length="75" mass="8765">MSRACRPFFLFSCLPRFRPTSATWPTQQTAPSFHFAHPARRVEEPSDDPKPLLRPATSRHSFSLSRALLRQYRYS</sequence>
<reference evidence="2" key="1">
    <citation type="submission" date="2018-11" db="EMBL/GenBank/DDBJ databases">
        <authorList>
            <consortium name="Pathogen Informatics"/>
        </authorList>
    </citation>
    <scope>NUCLEOTIDE SEQUENCE</scope>
</reference>
<dbReference type="Proteomes" id="UP000784294">
    <property type="component" value="Unassembled WGS sequence"/>
</dbReference>
<accession>A0A3S5FG25</accession>
<proteinExistence type="predicted"/>
<evidence type="ECO:0000313" key="2">
    <source>
        <dbReference type="EMBL" id="VEL35516.1"/>
    </source>
</evidence>
<protein>
    <submittedName>
        <fullName evidence="2">Uncharacterized protein</fullName>
    </submittedName>
</protein>
<organism evidence="2 3">
    <name type="scientific">Protopolystoma xenopodis</name>
    <dbReference type="NCBI Taxonomy" id="117903"/>
    <lineage>
        <taxon>Eukaryota</taxon>
        <taxon>Metazoa</taxon>
        <taxon>Spiralia</taxon>
        <taxon>Lophotrochozoa</taxon>
        <taxon>Platyhelminthes</taxon>
        <taxon>Monogenea</taxon>
        <taxon>Polyopisthocotylea</taxon>
        <taxon>Polystomatidea</taxon>
        <taxon>Polystomatidae</taxon>
        <taxon>Protopolystoma</taxon>
    </lineage>
</organism>
<name>A0A3S5FG25_9PLAT</name>
<evidence type="ECO:0000313" key="3">
    <source>
        <dbReference type="Proteomes" id="UP000784294"/>
    </source>
</evidence>
<comment type="caution">
    <text evidence="2">The sequence shown here is derived from an EMBL/GenBank/DDBJ whole genome shotgun (WGS) entry which is preliminary data.</text>
</comment>
<gene>
    <name evidence="2" type="ORF">PXEA_LOCUS28956</name>
</gene>
<evidence type="ECO:0000256" key="1">
    <source>
        <dbReference type="SAM" id="MobiDB-lite"/>
    </source>
</evidence>